<evidence type="ECO:0000313" key="4">
    <source>
        <dbReference type="Proteomes" id="UP000553980"/>
    </source>
</evidence>
<name>A0AB34YYN4_9HYPH</name>
<dbReference type="Pfam" id="PF20109">
    <property type="entry name" value="Trans_reg_dom"/>
    <property type="match status" value="1"/>
</dbReference>
<organism evidence="3 4">
    <name type="scientific">Brucella pecoris</name>
    <dbReference type="NCBI Taxonomy" id="867683"/>
    <lineage>
        <taxon>Bacteria</taxon>
        <taxon>Pseudomonadati</taxon>
        <taxon>Pseudomonadota</taxon>
        <taxon>Alphaproteobacteria</taxon>
        <taxon>Hyphomicrobiales</taxon>
        <taxon>Brucellaceae</taxon>
        <taxon>Brucella/Ochrobactrum group</taxon>
        <taxon>Brucella</taxon>
    </lineage>
</organism>
<feature type="region of interest" description="Disordered" evidence="1">
    <location>
        <begin position="39"/>
        <end position="69"/>
    </location>
</feature>
<reference evidence="3 4" key="1">
    <citation type="submission" date="2020-08" db="EMBL/GenBank/DDBJ databases">
        <title>Genomic Encyclopedia of Type Strains, Phase IV (KMG-IV): sequencing the most valuable type-strain genomes for metagenomic binning, comparative biology and taxonomic classification.</title>
        <authorList>
            <person name="Goeker M."/>
        </authorList>
    </citation>
    <scope>NUCLEOTIDE SEQUENCE [LARGE SCALE GENOMIC DNA]</scope>
    <source>
        <strain evidence="3 4">DSM 23868</strain>
    </source>
</reference>
<protein>
    <recommendedName>
        <fullName evidence="2">Transcriptional regulator-like domain-containing protein</fullName>
    </recommendedName>
</protein>
<evidence type="ECO:0000256" key="1">
    <source>
        <dbReference type="SAM" id="MobiDB-lite"/>
    </source>
</evidence>
<evidence type="ECO:0000259" key="2">
    <source>
        <dbReference type="Pfam" id="PF20109"/>
    </source>
</evidence>
<dbReference type="Proteomes" id="UP000553980">
    <property type="component" value="Unassembled WGS sequence"/>
</dbReference>
<proteinExistence type="predicted"/>
<dbReference type="EMBL" id="JACIEX010000027">
    <property type="protein sequence ID" value="MBB4096310.1"/>
    <property type="molecule type" value="Genomic_DNA"/>
</dbReference>
<dbReference type="RefSeq" id="WP_158295747.1">
    <property type="nucleotide sequence ID" value="NZ_JACIEX010000027.1"/>
</dbReference>
<keyword evidence="4" id="KW-1185">Reference proteome</keyword>
<feature type="domain" description="Transcriptional regulator-like" evidence="2">
    <location>
        <begin position="7"/>
        <end position="74"/>
    </location>
</feature>
<dbReference type="InterPro" id="IPR045465">
    <property type="entry name" value="Trans_reg_dom"/>
</dbReference>
<sequence>MKPDTREWNKSSNYDPIDAMEVDGVAWEFLRRNQQYQADYKNSTLQEPEPAESETDGIQSSPDSGIPKKWGLRFCRRSKVDVPAATTVLAP</sequence>
<comment type="caution">
    <text evidence="3">The sequence shown here is derived from an EMBL/GenBank/DDBJ whole genome shotgun (WGS) entry which is preliminary data.</text>
</comment>
<evidence type="ECO:0000313" key="3">
    <source>
        <dbReference type="EMBL" id="MBB4096310.1"/>
    </source>
</evidence>
<accession>A0AB34YYN4</accession>
<gene>
    <name evidence="3" type="ORF">GGQ79_004870</name>
</gene>
<dbReference type="AlphaFoldDB" id="A0AB34YYN4"/>